<feature type="binding site" evidence="7">
    <location>
        <position position="111"/>
    </location>
    <ligand>
        <name>Zn(2+)</name>
        <dbReference type="ChEBI" id="CHEBI:29105"/>
        <note>catalytic</note>
    </ligand>
</feature>
<keyword evidence="7" id="KW-0963">Cytoplasm</keyword>
<keyword evidence="5 7" id="KW-0378">Hydrolase</keyword>
<evidence type="ECO:0000256" key="3">
    <source>
        <dbReference type="ARBA" id="ARBA00022723"/>
    </source>
</evidence>
<evidence type="ECO:0000256" key="6">
    <source>
        <dbReference type="ARBA" id="ARBA00022833"/>
    </source>
</evidence>
<keyword evidence="2 7" id="KW-0540">Nuclease</keyword>
<evidence type="ECO:0000256" key="1">
    <source>
        <dbReference type="ARBA" id="ARBA00010875"/>
    </source>
</evidence>
<gene>
    <name evidence="7 8" type="primary">ybeY</name>
    <name evidence="8" type="ORF">E4P47_06550</name>
</gene>
<dbReference type="EC" id="3.1.-.-" evidence="7"/>
<evidence type="ECO:0000256" key="5">
    <source>
        <dbReference type="ARBA" id="ARBA00022801"/>
    </source>
</evidence>
<dbReference type="STRING" id="1122973.GCA_000379925_00144"/>
<dbReference type="GO" id="GO:0006364">
    <property type="term" value="P:rRNA processing"/>
    <property type="evidence" value="ECO:0007669"/>
    <property type="project" value="UniProtKB-UniRule"/>
</dbReference>
<keyword evidence="3 7" id="KW-0479">Metal-binding</keyword>
<dbReference type="Pfam" id="PF02130">
    <property type="entry name" value="YbeY"/>
    <property type="match status" value="1"/>
</dbReference>
<dbReference type="GO" id="GO:0005737">
    <property type="term" value="C:cytoplasm"/>
    <property type="evidence" value="ECO:0007669"/>
    <property type="project" value="UniProtKB-SubCell"/>
</dbReference>
<comment type="subcellular location">
    <subcellularLocation>
        <location evidence="7">Cytoplasm</location>
    </subcellularLocation>
</comment>
<dbReference type="PANTHER" id="PTHR46986">
    <property type="entry name" value="ENDORIBONUCLEASE YBEY, CHLOROPLASTIC"/>
    <property type="match status" value="1"/>
</dbReference>
<dbReference type="AlphaFoldDB" id="A0A4Y8WN75"/>
<dbReference type="Proteomes" id="UP000297225">
    <property type="component" value="Unassembled WGS sequence"/>
</dbReference>
<comment type="cofactor">
    <cofactor evidence="7">
        <name>Zn(2+)</name>
        <dbReference type="ChEBI" id="CHEBI:29105"/>
    </cofactor>
    <text evidence="7">Binds 1 zinc ion.</text>
</comment>
<dbReference type="EMBL" id="SPNC01000097">
    <property type="protein sequence ID" value="TFH94672.1"/>
    <property type="molecule type" value="Genomic_DNA"/>
</dbReference>
<comment type="function">
    <text evidence="7">Single strand-specific metallo-endoribonuclease involved in late-stage 70S ribosome quality control and in maturation of the 3' terminus of the 16S rRNA.</text>
</comment>
<dbReference type="NCBIfam" id="TIGR00043">
    <property type="entry name" value="rRNA maturation RNase YbeY"/>
    <property type="match status" value="1"/>
</dbReference>
<proteinExistence type="inferred from homology"/>
<evidence type="ECO:0000256" key="4">
    <source>
        <dbReference type="ARBA" id="ARBA00022759"/>
    </source>
</evidence>
<dbReference type="GO" id="GO:0004521">
    <property type="term" value="F:RNA endonuclease activity"/>
    <property type="evidence" value="ECO:0007669"/>
    <property type="project" value="UniProtKB-UniRule"/>
</dbReference>
<evidence type="ECO:0000256" key="7">
    <source>
        <dbReference type="HAMAP-Rule" id="MF_00009"/>
    </source>
</evidence>
<dbReference type="GO" id="GO:0008270">
    <property type="term" value="F:zinc ion binding"/>
    <property type="evidence" value="ECO:0007669"/>
    <property type="project" value="UniProtKB-UniRule"/>
</dbReference>
<dbReference type="OrthoDB" id="9811984at2"/>
<keyword evidence="9" id="KW-1185">Reference proteome</keyword>
<evidence type="ECO:0000256" key="2">
    <source>
        <dbReference type="ARBA" id="ARBA00022722"/>
    </source>
</evidence>
<protein>
    <recommendedName>
        <fullName evidence="7">Endoribonuclease YbeY</fullName>
        <ecNumber evidence="7">3.1.-.-</ecNumber>
    </recommendedName>
</protein>
<accession>A0A4Y8WN75</accession>
<dbReference type="GeneID" id="66796379"/>
<feature type="binding site" evidence="7">
    <location>
        <position position="107"/>
    </location>
    <ligand>
        <name>Zn(2+)</name>
        <dbReference type="ChEBI" id="CHEBI:29105"/>
        <note>catalytic</note>
    </ligand>
</feature>
<dbReference type="PANTHER" id="PTHR46986:SF1">
    <property type="entry name" value="ENDORIBONUCLEASE YBEY, CHLOROPLASTIC"/>
    <property type="match status" value="1"/>
</dbReference>
<feature type="binding site" evidence="7">
    <location>
        <position position="117"/>
    </location>
    <ligand>
        <name>Zn(2+)</name>
        <dbReference type="ChEBI" id="CHEBI:29105"/>
        <note>catalytic</note>
    </ligand>
</feature>
<dbReference type="Gene3D" id="3.40.390.30">
    <property type="entry name" value="Metalloproteases ('zincins'), catalytic domain"/>
    <property type="match status" value="1"/>
</dbReference>
<dbReference type="InterPro" id="IPR002036">
    <property type="entry name" value="YbeY"/>
</dbReference>
<keyword evidence="7" id="KW-0690">Ribosome biogenesis</keyword>
<name>A0A4Y8WN75_9PORP</name>
<dbReference type="InterPro" id="IPR023091">
    <property type="entry name" value="MetalPrtase_cat_dom_sf_prd"/>
</dbReference>
<comment type="caution">
    <text evidence="8">The sequence shown here is derived from an EMBL/GenBank/DDBJ whole genome shotgun (WGS) entry which is preliminary data.</text>
</comment>
<keyword evidence="6 7" id="KW-0862">Zinc</keyword>
<dbReference type="RefSeq" id="WP_018357427.1">
    <property type="nucleotide sequence ID" value="NZ_CP197400.1"/>
</dbReference>
<sequence length="147" mass="17216">MAINYYSDGVTIPQFRRRAVNAWIKDVAAVYGYEVGDITYQFCNNERILEINKQYLLHDYYTDIITFDQTRDNLLFADIVISLEMVEDNAKELGEPFERELLRVIIHGVLHMCQFDDQTEEQEAEMRAAEENALAMLPADLSEVWRK</sequence>
<organism evidence="8 9">
    <name type="scientific">Porphyromonas levii</name>
    <dbReference type="NCBI Taxonomy" id="28114"/>
    <lineage>
        <taxon>Bacteria</taxon>
        <taxon>Pseudomonadati</taxon>
        <taxon>Bacteroidota</taxon>
        <taxon>Bacteroidia</taxon>
        <taxon>Bacteroidales</taxon>
        <taxon>Porphyromonadaceae</taxon>
        <taxon>Porphyromonas</taxon>
    </lineage>
</organism>
<evidence type="ECO:0000313" key="8">
    <source>
        <dbReference type="EMBL" id="TFH94672.1"/>
    </source>
</evidence>
<comment type="similarity">
    <text evidence="1 7">Belongs to the endoribonuclease YbeY family.</text>
</comment>
<reference evidence="8 9" key="1">
    <citation type="submission" date="2019-03" db="EMBL/GenBank/DDBJ databases">
        <title>Porphyromonas levii Isolated from the Uterus of Dairy Cows.</title>
        <authorList>
            <person name="Francis A.M."/>
        </authorList>
    </citation>
    <scope>NUCLEOTIDE SEQUENCE [LARGE SCALE GENOMIC DNA]</scope>
    <source>
        <strain evidence="8 9">AF5678</strain>
    </source>
</reference>
<dbReference type="SUPFAM" id="SSF55486">
    <property type="entry name" value="Metalloproteases ('zincins'), catalytic domain"/>
    <property type="match status" value="1"/>
</dbReference>
<keyword evidence="7" id="KW-0698">rRNA processing</keyword>
<dbReference type="GO" id="GO:0004222">
    <property type="term" value="F:metalloendopeptidase activity"/>
    <property type="evidence" value="ECO:0007669"/>
    <property type="project" value="InterPro"/>
</dbReference>
<evidence type="ECO:0000313" key="9">
    <source>
        <dbReference type="Proteomes" id="UP000297225"/>
    </source>
</evidence>
<keyword evidence="4 7" id="KW-0255">Endonuclease</keyword>
<dbReference type="HAMAP" id="MF_00009">
    <property type="entry name" value="Endoribonucl_YbeY"/>
    <property type="match status" value="1"/>
</dbReference>